<keyword evidence="3" id="KW-1185">Reference proteome</keyword>
<evidence type="ECO:0000259" key="1">
    <source>
        <dbReference type="Pfam" id="PF10069"/>
    </source>
</evidence>
<organism evidence="2 3">
    <name type="scientific">Halorarum salinum</name>
    <dbReference type="NCBI Taxonomy" id="2743089"/>
    <lineage>
        <taxon>Archaea</taxon>
        <taxon>Methanobacteriati</taxon>
        <taxon>Methanobacteriota</taxon>
        <taxon>Stenosarchaea group</taxon>
        <taxon>Halobacteria</taxon>
        <taxon>Halobacteriales</taxon>
        <taxon>Haloferacaceae</taxon>
        <taxon>Halorarum</taxon>
    </lineage>
</organism>
<evidence type="ECO:0000313" key="3">
    <source>
        <dbReference type="Proteomes" id="UP000509626"/>
    </source>
</evidence>
<gene>
    <name evidence="2" type="ORF">HUG12_17275</name>
</gene>
<evidence type="ECO:0000313" key="2">
    <source>
        <dbReference type="EMBL" id="QLG63390.1"/>
    </source>
</evidence>
<proteinExistence type="predicted"/>
<dbReference type="Pfam" id="PF10069">
    <property type="entry name" value="DICT"/>
    <property type="match status" value="1"/>
</dbReference>
<accession>A0A7D5LCI6</accession>
<dbReference type="AlphaFoldDB" id="A0A7D5LCI6"/>
<dbReference type="OrthoDB" id="198447at2157"/>
<feature type="domain" description="DICT" evidence="1">
    <location>
        <begin position="101"/>
        <end position="196"/>
    </location>
</feature>
<dbReference type="EMBL" id="CP058579">
    <property type="protein sequence ID" value="QLG63390.1"/>
    <property type="molecule type" value="Genomic_DNA"/>
</dbReference>
<reference evidence="2 3" key="1">
    <citation type="submission" date="2020-06" db="EMBL/GenBank/DDBJ databases">
        <title>NJ-3-1, isolated from saline soil.</title>
        <authorList>
            <person name="Cui H.L."/>
            <person name="Shi X."/>
        </authorList>
    </citation>
    <scope>NUCLEOTIDE SEQUENCE [LARGE SCALE GENOMIC DNA]</scope>
    <source>
        <strain evidence="2 3">NJ-3-1</strain>
    </source>
</reference>
<protein>
    <submittedName>
        <fullName evidence="2">Sensor protein</fullName>
    </submittedName>
</protein>
<sequence>MTLGSLLEDAERRRLSVIAYGASAAAVADRFETRNATVERRPLPADAPAEFVVVRDAGFRGAIGSETLETFLSPPIRRPWDLDSLSPAYRALFDLLDDAVFASLNRRQLLATAREFEDRAYRVGHGTLRVGFQSASAFRAQEEVYRWLVAETDLDVHVYVAPEDARGVDRDRWPVTFHTEPAEEIGRYWFLVFDGAGDDERTFSLVAEEHEDGKYYGFWTYDPATVERAIEALI</sequence>
<dbReference type="Proteomes" id="UP000509626">
    <property type="component" value="Chromosome"/>
</dbReference>
<dbReference type="InterPro" id="IPR019278">
    <property type="entry name" value="DICT_dom"/>
</dbReference>
<dbReference type="RefSeq" id="WP_179269974.1">
    <property type="nucleotide sequence ID" value="NZ_CP058579.1"/>
</dbReference>
<name>A0A7D5LCI6_9EURY</name>
<dbReference type="InterPro" id="IPR016954">
    <property type="entry name" value="Uncharacterised_Vng0742h"/>
</dbReference>
<dbReference type="GeneID" id="56039248"/>
<dbReference type="PIRSF" id="PIRSF030471">
    <property type="entry name" value="STR_Vng0742h_prd"/>
    <property type="match status" value="1"/>
</dbReference>
<dbReference type="KEGG" id="halu:HUG12_17275"/>